<dbReference type="OrthoDB" id="3333087at2"/>
<evidence type="ECO:0000256" key="2">
    <source>
        <dbReference type="SAM" id="SignalP"/>
    </source>
</evidence>
<reference evidence="3 4" key="1">
    <citation type="submission" date="2016-11" db="EMBL/GenBank/DDBJ databases">
        <authorList>
            <person name="Jaros S."/>
            <person name="Januszkiewicz K."/>
            <person name="Wedrychowicz H."/>
        </authorList>
    </citation>
    <scope>NUCLEOTIDE SEQUENCE [LARGE SCALE GENOMIC DNA]</scope>
    <source>
        <strain evidence="3 4">DSM 46144</strain>
    </source>
</reference>
<dbReference type="EMBL" id="FRCS01000001">
    <property type="protein sequence ID" value="SHM63864.1"/>
    <property type="molecule type" value="Genomic_DNA"/>
</dbReference>
<feature type="signal peptide" evidence="2">
    <location>
        <begin position="1"/>
        <end position="31"/>
    </location>
</feature>
<gene>
    <name evidence="3" type="ORF">SAMN05443668_1011101</name>
</gene>
<dbReference type="Gene3D" id="2.130.10.10">
    <property type="entry name" value="YVTN repeat-like/Quinoprotein amine dehydrogenase"/>
    <property type="match status" value="1"/>
</dbReference>
<organism evidence="3 4">
    <name type="scientific">Cryptosporangium aurantiacum</name>
    <dbReference type="NCBI Taxonomy" id="134849"/>
    <lineage>
        <taxon>Bacteria</taxon>
        <taxon>Bacillati</taxon>
        <taxon>Actinomycetota</taxon>
        <taxon>Actinomycetes</taxon>
        <taxon>Cryptosporangiales</taxon>
        <taxon>Cryptosporangiaceae</taxon>
        <taxon>Cryptosporangium</taxon>
    </lineage>
</organism>
<evidence type="ECO:0008006" key="5">
    <source>
        <dbReference type="Google" id="ProtNLM"/>
    </source>
</evidence>
<dbReference type="SUPFAM" id="SSF110296">
    <property type="entry name" value="Oligoxyloglucan reducing end-specific cellobiohydrolase"/>
    <property type="match status" value="1"/>
</dbReference>
<feature type="compositionally biased region" description="Polar residues" evidence="1">
    <location>
        <begin position="157"/>
        <end position="170"/>
    </location>
</feature>
<keyword evidence="2" id="KW-0732">Signal</keyword>
<dbReference type="STRING" id="134849.SAMN05443668_1011101"/>
<accession>A0A1M7KF25</accession>
<proteinExistence type="predicted"/>
<dbReference type="AlphaFoldDB" id="A0A1M7KF25"/>
<evidence type="ECO:0000313" key="3">
    <source>
        <dbReference type="EMBL" id="SHM63864.1"/>
    </source>
</evidence>
<dbReference type="Proteomes" id="UP000184440">
    <property type="component" value="Unassembled WGS sequence"/>
</dbReference>
<feature type="region of interest" description="Disordered" evidence="1">
    <location>
        <begin position="144"/>
        <end position="171"/>
    </location>
</feature>
<keyword evidence="4" id="KW-1185">Reference proteome</keyword>
<protein>
    <recommendedName>
        <fullName evidence="5">Photosynthesis system II assembly factor Ycf48/Hcf136-like domain-containing protein</fullName>
    </recommendedName>
</protein>
<evidence type="ECO:0000256" key="1">
    <source>
        <dbReference type="SAM" id="MobiDB-lite"/>
    </source>
</evidence>
<feature type="chain" id="PRO_5012748682" description="Photosynthesis system II assembly factor Ycf48/Hcf136-like domain-containing protein" evidence="2">
    <location>
        <begin position="32"/>
        <end position="366"/>
    </location>
</feature>
<evidence type="ECO:0000313" key="4">
    <source>
        <dbReference type="Proteomes" id="UP000184440"/>
    </source>
</evidence>
<dbReference type="RefSeq" id="WP_073252003.1">
    <property type="nucleotide sequence ID" value="NZ_FRCS01000001.1"/>
</dbReference>
<sequence>MPEPPSPHRRYGLLAALVAAAAAVTASVALFAPDPKPAPEDPDPQPVRWSATANQVAFADEQHGWALTPRCGAPTRCDPRFWRTLDGGATWEETALPVDELGRDTGVHLIAVGPRTVTVEAGRRRWLSTDSGATWRRGLAVDALRAPGTPPAGVRLRTTSGTRADQQQKTRPPRLLAWYAPDSGQPTAFPDQPSWQPISVSAARDGSVWATGGNAQVAVWAGRWQLVTPVLPPPPRTFVQVAAVDRLTAYLLVFGADEESLLRPTAISLTTDGGRTWQLRSLRGSTLRGSRDAAAVNGRLVVVDSHGGVQILVPGRKLAAPYAVEEVPALWALDSTGGRLLGTGMQDGRYWTTTDGEKWAQLRLPA</sequence>
<dbReference type="InterPro" id="IPR015943">
    <property type="entry name" value="WD40/YVTN_repeat-like_dom_sf"/>
</dbReference>
<name>A0A1M7KF25_9ACTN</name>